<name>A0ABC9HGP4_FASHE</name>
<comment type="caution">
    <text evidence="1">The sequence shown here is derived from an EMBL/GenBank/DDBJ whole genome shotgun (WGS) entry which is preliminary data.</text>
</comment>
<dbReference type="AlphaFoldDB" id="A0ABC9HGP4"/>
<protein>
    <submittedName>
        <fullName evidence="1">Uncharacterized protein</fullName>
    </submittedName>
</protein>
<proteinExistence type="predicted"/>
<dbReference type="Proteomes" id="UP001189180">
    <property type="component" value="Unassembled WGS sequence"/>
</dbReference>
<sequence length="171" mass="19918">MHKGYCESKTKGFGLEIDHYWNSRNRSNVEKTSGKNSLLYFNLKCYRQYSWKYVIANLSQLLSVENALYKRKNLGLMFAYADCNNSELVAHTYNTCQKRGRMITRLSPFKINLVNLCERKCKRKSTRFMIIHSATKMLCSFSPGARYVDFTARWLIDCCVSSSLSLYSTSF</sequence>
<evidence type="ECO:0000313" key="1">
    <source>
        <dbReference type="EMBL" id="CAM0512059.1"/>
    </source>
</evidence>
<organism evidence="1 2">
    <name type="scientific">Fasciola hepatica</name>
    <name type="common">Liver fluke</name>
    <dbReference type="NCBI Taxonomy" id="6192"/>
    <lineage>
        <taxon>Eukaryota</taxon>
        <taxon>Metazoa</taxon>
        <taxon>Spiralia</taxon>
        <taxon>Lophotrochozoa</taxon>
        <taxon>Platyhelminthes</taxon>
        <taxon>Trematoda</taxon>
        <taxon>Digenea</taxon>
        <taxon>Plagiorchiida</taxon>
        <taxon>Echinostomata</taxon>
        <taxon>Echinostomatoidea</taxon>
        <taxon>Fasciolidae</taxon>
        <taxon>Fasciola</taxon>
    </lineage>
</organism>
<dbReference type="EMBL" id="CANUEZ050000192">
    <property type="protein sequence ID" value="CAM0512059.1"/>
    <property type="molecule type" value="Genomic_DNA"/>
</dbReference>
<evidence type="ECO:0000313" key="2">
    <source>
        <dbReference type="Proteomes" id="UP001189180"/>
    </source>
</evidence>
<keyword evidence="2" id="KW-1185">Reference proteome</keyword>
<reference evidence="1 2" key="1">
    <citation type="submission" date="2024-08" db="EMBL/GenBank/DDBJ databases">
        <authorList>
            <person name="Paterson S."/>
        </authorList>
    </citation>
    <scope>NUCLEOTIDE SEQUENCE [LARGE SCALE GENOMIC DNA]</scope>
</reference>
<gene>
    <name evidence="1" type="ORF">FHB240107_LOCUS4465</name>
</gene>
<accession>A0ABC9HGP4</accession>